<evidence type="ECO:0000313" key="12">
    <source>
        <dbReference type="Proteomes" id="UP000799753"/>
    </source>
</evidence>
<dbReference type="SUPFAM" id="SSF53474">
    <property type="entry name" value="alpha/beta-Hydrolases"/>
    <property type="match status" value="1"/>
</dbReference>
<evidence type="ECO:0000313" key="11">
    <source>
        <dbReference type="EMBL" id="KAF2638410.1"/>
    </source>
</evidence>
<evidence type="ECO:0000256" key="7">
    <source>
        <dbReference type="ARBA" id="ARBA00022837"/>
    </source>
</evidence>
<sequence>MMFTMWSHLLLFNAGGALASALQRRPMSTDGFDSKCASVASQLQIEHATVYFSEYITAGTNLSLPDNNVTCAIPNQVVPKDICRLALYVATSNRSGINMEAWLPSNWTGRFLSTGNGGLGGCIQYEDLAYGSSLGFATVGANNGHNGTSGGAFNGNSDILEDFAYRSIHTGVVVGKQITQNFYGSAHKKSYYLGCSTGGRQGFKSAQDFPEDFDGIVAGAPAIAFDNLTSYSGHFYPIVGTANSSTFVPTNLWSTLIHSDIMKQCDMLDNYADGILENPSMCNYTASGLLCGSSSNSSDCLTQEQVNTVNQVFSPTLTSDGSLVYPRMQPGSEALASLIIYNGAPWVYTTEFFRYAIYNDSTWDPATMNSTDYENAARINPFNIQTWKGDLSAVQNRGAKILHWHGQMDSIISSENSPRYYEHVSETMGKSPEELDDFYRFFRVSGTEHCGMGDGASSIGQDISSYASLDPSENILMAMVDWIEKGVAPETVTGTRFKNGTQSLGVEYKRAHCRYPRSNRYKGQGDPNSVENWECVE</sequence>
<evidence type="ECO:0000256" key="9">
    <source>
        <dbReference type="ARBA" id="ARBA00034075"/>
    </source>
</evidence>
<proteinExistence type="inferred from homology"/>
<dbReference type="InterPro" id="IPR011118">
    <property type="entry name" value="Tannase/feruloyl_esterase"/>
</dbReference>
<keyword evidence="3" id="KW-0119">Carbohydrate metabolism</keyword>
<comment type="catalytic activity">
    <reaction evidence="9">
        <text>feruloyl-polysaccharide + H2O = ferulate + polysaccharide.</text>
        <dbReference type="EC" id="3.1.1.73"/>
    </reaction>
</comment>
<keyword evidence="3" id="KW-0624">Polysaccharide degradation</keyword>
<dbReference type="Pfam" id="PF07519">
    <property type="entry name" value="Tannase"/>
    <property type="match status" value="1"/>
</dbReference>
<accession>A0A6A6RSR8</accession>
<organism evidence="11 12">
    <name type="scientific">Massarina eburnea CBS 473.64</name>
    <dbReference type="NCBI Taxonomy" id="1395130"/>
    <lineage>
        <taxon>Eukaryota</taxon>
        <taxon>Fungi</taxon>
        <taxon>Dikarya</taxon>
        <taxon>Ascomycota</taxon>
        <taxon>Pezizomycotina</taxon>
        <taxon>Dothideomycetes</taxon>
        <taxon>Pleosporomycetidae</taxon>
        <taxon>Pleosporales</taxon>
        <taxon>Massarineae</taxon>
        <taxon>Massarinaceae</taxon>
        <taxon>Massarina</taxon>
    </lineage>
</organism>
<dbReference type="EC" id="3.1.1.-" evidence="10"/>
<keyword evidence="4" id="KW-0479">Metal-binding</keyword>
<feature type="chain" id="PRO_5025710962" description="Carboxylic ester hydrolase" evidence="10">
    <location>
        <begin position="20"/>
        <end position="537"/>
    </location>
</feature>
<dbReference type="GO" id="GO:0030600">
    <property type="term" value="F:feruloyl esterase activity"/>
    <property type="evidence" value="ECO:0007669"/>
    <property type="project" value="UniProtKB-EC"/>
</dbReference>
<keyword evidence="2" id="KW-0719">Serine esterase</keyword>
<dbReference type="OrthoDB" id="3039123at2759"/>
<keyword evidence="12" id="KW-1185">Reference proteome</keyword>
<reference evidence="11" key="1">
    <citation type="journal article" date="2020" name="Stud. Mycol.">
        <title>101 Dothideomycetes genomes: a test case for predicting lifestyles and emergence of pathogens.</title>
        <authorList>
            <person name="Haridas S."/>
            <person name="Albert R."/>
            <person name="Binder M."/>
            <person name="Bloem J."/>
            <person name="Labutti K."/>
            <person name="Salamov A."/>
            <person name="Andreopoulos B."/>
            <person name="Baker S."/>
            <person name="Barry K."/>
            <person name="Bills G."/>
            <person name="Bluhm B."/>
            <person name="Cannon C."/>
            <person name="Castanera R."/>
            <person name="Culley D."/>
            <person name="Daum C."/>
            <person name="Ezra D."/>
            <person name="Gonzalez J."/>
            <person name="Henrissat B."/>
            <person name="Kuo A."/>
            <person name="Liang C."/>
            <person name="Lipzen A."/>
            <person name="Lutzoni F."/>
            <person name="Magnuson J."/>
            <person name="Mondo S."/>
            <person name="Nolan M."/>
            <person name="Ohm R."/>
            <person name="Pangilinan J."/>
            <person name="Park H.-J."/>
            <person name="Ramirez L."/>
            <person name="Alfaro M."/>
            <person name="Sun H."/>
            <person name="Tritt A."/>
            <person name="Yoshinaga Y."/>
            <person name="Zwiers L.-H."/>
            <person name="Turgeon B."/>
            <person name="Goodwin S."/>
            <person name="Spatafora J."/>
            <person name="Crous P."/>
            <person name="Grigoriev I."/>
        </authorList>
    </citation>
    <scope>NUCLEOTIDE SEQUENCE</scope>
    <source>
        <strain evidence="11">CBS 473.64</strain>
    </source>
</reference>
<gene>
    <name evidence="11" type="ORF">P280DRAFT_456398</name>
</gene>
<evidence type="ECO:0000256" key="6">
    <source>
        <dbReference type="ARBA" id="ARBA00022801"/>
    </source>
</evidence>
<evidence type="ECO:0000256" key="2">
    <source>
        <dbReference type="ARBA" id="ARBA00022487"/>
    </source>
</evidence>
<dbReference type="Proteomes" id="UP000799753">
    <property type="component" value="Unassembled WGS sequence"/>
</dbReference>
<keyword evidence="3" id="KW-0858">Xylan degradation</keyword>
<dbReference type="GO" id="GO:0046872">
    <property type="term" value="F:metal ion binding"/>
    <property type="evidence" value="ECO:0007669"/>
    <property type="project" value="UniProtKB-KW"/>
</dbReference>
<evidence type="ECO:0000256" key="5">
    <source>
        <dbReference type="ARBA" id="ARBA00022729"/>
    </source>
</evidence>
<dbReference type="AlphaFoldDB" id="A0A6A6RSR8"/>
<dbReference type="PANTHER" id="PTHR33938">
    <property type="entry name" value="FERULOYL ESTERASE B-RELATED"/>
    <property type="match status" value="1"/>
</dbReference>
<comment type="similarity">
    <text evidence="1 10">Belongs to the tannase family.</text>
</comment>
<protein>
    <recommendedName>
        <fullName evidence="10">Carboxylic ester hydrolase</fullName>
        <ecNumber evidence="10">3.1.1.-</ecNumber>
    </recommendedName>
</protein>
<feature type="signal peptide" evidence="10">
    <location>
        <begin position="1"/>
        <end position="19"/>
    </location>
</feature>
<dbReference type="GO" id="GO:0045493">
    <property type="term" value="P:xylan catabolic process"/>
    <property type="evidence" value="ECO:0007669"/>
    <property type="project" value="UniProtKB-KW"/>
</dbReference>
<keyword evidence="5 10" id="KW-0732">Signal</keyword>
<evidence type="ECO:0000256" key="10">
    <source>
        <dbReference type="RuleBase" id="RU361238"/>
    </source>
</evidence>
<evidence type="ECO:0000256" key="1">
    <source>
        <dbReference type="ARBA" id="ARBA00006249"/>
    </source>
</evidence>
<dbReference type="InterPro" id="IPR029058">
    <property type="entry name" value="AB_hydrolase_fold"/>
</dbReference>
<dbReference type="PANTHER" id="PTHR33938:SF15">
    <property type="entry name" value="FERULOYL ESTERASE B-RELATED"/>
    <property type="match status" value="1"/>
</dbReference>
<evidence type="ECO:0000256" key="8">
    <source>
        <dbReference type="ARBA" id="ARBA00023157"/>
    </source>
</evidence>
<keyword evidence="7" id="KW-0106">Calcium</keyword>
<evidence type="ECO:0000256" key="4">
    <source>
        <dbReference type="ARBA" id="ARBA00022723"/>
    </source>
</evidence>
<keyword evidence="6 10" id="KW-0378">Hydrolase</keyword>
<keyword evidence="8" id="KW-1015">Disulfide bond</keyword>
<dbReference type="EMBL" id="MU006790">
    <property type="protein sequence ID" value="KAF2638410.1"/>
    <property type="molecule type" value="Genomic_DNA"/>
</dbReference>
<dbReference type="Gene3D" id="3.40.50.1820">
    <property type="entry name" value="alpha/beta hydrolase"/>
    <property type="match status" value="1"/>
</dbReference>
<evidence type="ECO:0000256" key="3">
    <source>
        <dbReference type="ARBA" id="ARBA00022651"/>
    </source>
</evidence>
<name>A0A6A6RSR8_9PLEO</name>